<feature type="transmembrane region" description="Helical" evidence="12">
    <location>
        <begin position="316"/>
        <end position="336"/>
    </location>
</feature>
<feature type="transmembrane region" description="Helical" evidence="12">
    <location>
        <begin position="232"/>
        <end position="250"/>
    </location>
</feature>
<evidence type="ECO:0000256" key="3">
    <source>
        <dbReference type="ARBA" id="ARBA00022448"/>
    </source>
</evidence>
<keyword evidence="6 12" id="KW-1133">Transmembrane helix</keyword>
<dbReference type="Proteomes" id="UP000183253">
    <property type="component" value="Unassembled WGS sequence"/>
</dbReference>
<feature type="transmembrane region" description="Helical" evidence="12">
    <location>
        <begin position="155"/>
        <end position="178"/>
    </location>
</feature>
<dbReference type="GO" id="GO:0006814">
    <property type="term" value="P:sodium ion transport"/>
    <property type="evidence" value="ECO:0007669"/>
    <property type="project" value="UniProtKB-KW"/>
</dbReference>
<dbReference type="GO" id="GO:0005886">
    <property type="term" value="C:plasma membrane"/>
    <property type="evidence" value="ECO:0007669"/>
    <property type="project" value="UniProtKB-SubCell"/>
</dbReference>
<evidence type="ECO:0000256" key="9">
    <source>
        <dbReference type="ARBA" id="ARBA00023136"/>
    </source>
</evidence>
<dbReference type="InterPro" id="IPR051163">
    <property type="entry name" value="Sodium:Solute_Symporter_SSF"/>
</dbReference>
<comment type="subcellular location">
    <subcellularLocation>
        <location evidence="1">Cell membrane</location>
        <topology evidence="1">Multi-pass membrane protein</topology>
    </subcellularLocation>
</comment>
<evidence type="ECO:0000256" key="8">
    <source>
        <dbReference type="ARBA" id="ARBA00023065"/>
    </source>
</evidence>
<evidence type="ECO:0000256" key="11">
    <source>
        <dbReference type="RuleBase" id="RU362091"/>
    </source>
</evidence>
<dbReference type="PANTHER" id="PTHR42985:SF32">
    <property type="entry name" value="SODIUM IODIDE SYMPORTER"/>
    <property type="match status" value="1"/>
</dbReference>
<dbReference type="CDD" id="cd11495">
    <property type="entry name" value="SLC5sbd_NIS-like_u3"/>
    <property type="match status" value="1"/>
</dbReference>
<keyword evidence="4" id="KW-1003">Cell membrane</keyword>
<keyword evidence="14" id="KW-1185">Reference proteome</keyword>
<sequence length="495" mass="53915">MEITILDYLVFFIFVGGVALFGCSFYFRSRKGAAAFTAAEGSLPTWVVGMSIFATFVSSISFLGLPGDAYKGNWNPFVFSLSIPIATWLAAKVFIPLYRGINSVSAYHYLEMRFGYWARCYVAVCYLLTQLARVGSILLLLALPLNTMFGWDIQTIIICTGIATLIYTLLGGIAAVVWTDAIQGIILIVGAVACAAILTFTMPEGPGQLFAIASEHGKFSLGSFGASLTEPTFWVVLIYGLFVNMQNYGIDQNYVQRYMTTRSTAEAVKSTLFGGLLYIPVSLVFVYIGTALFSYYTARPELLPAGTPSDQVFPWFIVHGLPTGLTGLVIASLFSAGMSTIATSINSSATIVLTDFAKRLSKKELSEKKSMRVLYATSFVVGALGIIMGLMMMRIDGVLDAWWKLASIFSGGMLGLFLLGVVCKTVRRAHAVVAVILGLLTIAWMSLSPLINEGSPFYRFHSPLHTYLTIVFGTTVIFLTGFLLTKLTNRKAENA</sequence>
<evidence type="ECO:0000256" key="10">
    <source>
        <dbReference type="ARBA" id="ARBA00023201"/>
    </source>
</evidence>
<protein>
    <submittedName>
        <fullName evidence="13">Solute:Na+ symporter, SSS family</fullName>
    </submittedName>
</protein>
<evidence type="ECO:0000313" key="13">
    <source>
        <dbReference type="EMBL" id="SEA44822.1"/>
    </source>
</evidence>
<keyword evidence="8" id="KW-0406">Ion transport</keyword>
<evidence type="ECO:0000313" key="14">
    <source>
        <dbReference type="Proteomes" id="UP000183253"/>
    </source>
</evidence>
<keyword evidence="5 12" id="KW-0812">Transmembrane</keyword>
<dbReference type="InterPro" id="IPR001734">
    <property type="entry name" value="Na/solute_symporter"/>
</dbReference>
<dbReference type="AlphaFoldDB" id="A0A1H4BAF3"/>
<feature type="transmembrane region" description="Helical" evidence="12">
    <location>
        <begin position="401"/>
        <end position="422"/>
    </location>
</feature>
<comment type="similarity">
    <text evidence="2 11">Belongs to the sodium:solute symporter (SSF) (TC 2.A.21) family.</text>
</comment>
<feature type="transmembrane region" description="Helical" evidence="12">
    <location>
        <begin position="373"/>
        <end position="395"/>
    </location>
</feature>
<feature type="transmembrane region" description="Helical" evidence="12">
    <location>
        <begin position="467"/>
        <end position="485"/>
    </location>
</feature>
<keyword evidence="3" id="KW-0813">Transport</keyword>
<dbReference type="PANTHER" id="PTHR42985">
    <property type="entry name" value="SODIUM-COUPLED MONOCARBOXYLATE TRANSPORTER"/>
    <property type="match status" value="1"/>
</dbReference>
<dbReference type="NCBIfam" id="TIGR00813">
    <property type="entry name" value="sss"/>
    <property type="match status" value="1"/>
</dbReference>
<dbReference type="STRING" id="1033731.SAMN05444145_103287"/>
<feature type="transmembrane region" description="Helical" evidence="12">
    <location>
        <begin position="77"/>
        <end position="95"/>
    </location>
</feature>
<evidence type="ECO:0000256" key="12">
    <source>
        <dbReference type="SAM" id="Phobius"/>
    </source>
</evidence>
<evidence type="ECO:0000256" key="2">
    <source>
        <dbReference type="ARBA" id="ARBA00006434"/>
    </source>
</evidence>
<evidence type="ECO:0000256" key="4">
    <source>
        <dbReference type="ARBA" id="ARBA00022475"/>
    </source>
</evidence>
<dbReference type="Gene3D" id="1.20.1730.10">
    <property type="entry name" value="Sodium/glucose cotransporter"/>
    <property type="match status" value="1"/>
</dbReference>
<dbReference type="PROSITE" id="PS50283">
    <property type="entry name" value="NA_SOLUT_SYMP_3"/>
    <property type="match status" value="1"/>
</dbReference>
<dbReference type="EMBL" id="FNRI01000003">
    <property type="protein sequence ID" value="SEA44822.1"/>
    <property type="molecule type" value="Genomic_DNA"/>
</dbReference>
<feature type="transmembrane region" description="Helical" evidence="12">
    <location>
        <begin position="271"/>
        <end position="296"/>
    </location>
</feature>
<evidence type="ECO:0000256" key="6">
    <source>
        <dbReference type="ARBA" id="ARBA00022989"/>
    </source>
</evidence>
<keyword evidence="10" id="KW-0739">Sodium transport</keyword>
<organism evidence="13 14">
    <name type="scientific">Alistipes timonensis JC136</name>
    <dbReference type="NCBI Taxonomy" id="1033731"/>
    <lineage>
        <taxon>Bacteria</taxon>
        <taxon>Pseudomonadati</taxon>
        <taxon>Bacteroidota</taxon>
        <taxon>Bacteroidia</taxon>
        <taxon>Bacteroidales</taxon>
        <taxon>Rikenellaceae</taxon>
        <taxon>Alistipes</taxon>
    </lineage>
</organism>
<dbReference type="RefSeq" id="WP_009597978.1">
    <property type="nucleotide sequence ID" value="NZ_CAEG01000010.1"/>
</dbReference>
<evidence type="ECO:0000256" key="5">
    <source>
        <dbReference type="ARBA" id="ARBA00022692"/>
    </source>
</evidence>
<evidence type="ECO:0000256" key="7">
    <source>
        <dbReference type="ARBA" id="ARBA00023053"/>
    </source>
</evidence>
<keyword evidence="9 12" id="KW-0472">Membrane</keyword>
<feature type="transmembrane region" description="Helical" evidence="12">
    <location>
        <begin position="185"/>
        <end position="202"/>
    </location>
</feature>
<dbReference type="GO" id="GO:0015293">
    <property type="term" value="F:symporter activity"/>
    <property type="evidence" value="ECO:0007669"/>
    <property type="project" value="TreeGrafter"/>
</dbReference>
<keyword evidence="7" id="KW-0915">Sodium</keyword>
<name>A0A1H4BAF3_9BACT</name>
<gene>
    <name evidence="13" type="ORF">SAMN05444145_103287</name>
</gene>
<reference evidence="13 14" key="1">
    <citation type="submission" date="2016-10" db="EMBL/GenBank/DDBJ databases">
        <authorList>
            <person name="de Groot N.N."/>
        </authorList>
    </citation>
    <scope>NUCLEOTIDE SEQUENCE [LARGE SCALE GENOMIC DNA]</scope>
    <source>
        <strain evidence="13 14">DSM 25383</strain>
    </source>
</reference>
<dbReference type="Pfam" id="PF00474">
    <property type="entry name" value="SSF"/>
    <property type="match status" value="1"/>
</dbReference>
<feature type="transmembrane region" description="Helical" evidence="12">
    <location>
        <begin position="6"/>
        <end position="27"/>
    </location>
</feature>
<feature type="transmembrane region" description="Helical" evidence="12">
    <location>
        <begin position="116"/>
        <end position="143"/>
    </location>
</feature>
<evidence type="ECO:0000256" key="1">
    <source>
        <dbReference type="ARBA" id="ARBA00004651"/>
    </source>
</evidence>
<dbReference type="InterPro" id="IPR038377">
    <property type="entry name" value="Na/Glc_symporter_sf"/>
</dbReference>
<feature type="transmembrane region" description="Helical" evidence="12">
    <location>
        <begin position="429"/>
        <end position="447"/>
    </location>
</feature>
<proteinExistence type="inferred from homology"/>
<accession>A0A1H4BAF3</accession>
<dbReference type="OrthoDB" id="9803597at2"/>